<feature type="region of interest" description="Disordered" evidence="2">
    <location>
        <begin position="2134"/>
        <end position="2334"/>
    </location>
</feature>
<feature type="region of interest" description="Disordered" evidence="2">
    <location>
        <begin position="2061"/>
        <end position="2080"/>
    </location>
</feature>
<feature type="compositionally biased region" description="Basic and acidic residues" evidence="2">
    <location>
        <begin position="120"/>
        <end position="162"/>
    </location>
</feature>
<feature type="coiled-coil region" evidence="1">
    <location>
        <begin position="1937"/>
        <end position="2030"/>
    </location>
</feature>
<feature type="region of interest" description="Disordered" evidence="2">
    <location>
        <begin position="413"/>
        <end position="452"/>
    </location>
</feature>
<dbReference type="EMBL" id="LFMY01000002">
    <property type="protein sequence ID" value="OKL62970.1"/>
    <property type="molecule type" value="Genomic_DNA"/>
</dbReference>
<organism evidence="3 4">
    <name type="scientific">Talaromyces atroroseus</name>
    <dbReference type="NCBI Taxonomy" id="1441469"/>
    <lineage>
        <taxon>Eukaryota</taxon>
        <taxon>Fungi</taxon>
        <taxon>Dikarya</taxon>
        <taxon>Ascomycota</taxon>
        <taxon>Pezizomycotina</taxon>
        <taxon>Eurotiomycetes</taxon>
        <taxon>Eurotiomycetidae</taxon>
        <taxon>Eurotiales</taxon>
        <taxon>Trichocomaceae</taxon>
        <taxon>Talaromyces</taxon>
        <taxon>Talaromyces sect. Trachyspermi</taxon>
    </lineage>
</organism>
<feature type="compositionally biased region" description="Acidic residues" evidence="2">
    <location>
        <begin position="2240"/>
        <end position="2249"/>
    </location>
</feature>
<evidence type="ECO:0000256" key="1">
    <source>
        <dbReference type="SAM" id="Coils"/>
    </source>
</evidence>
<feature type="coiled-coil region" evidence="1">
    <location>
        <begin position="521"/>
        <end position="548"/>
    </location>
</feature>
<feature type="region of interest" description="Disordered" evidence="2">
    <location>
        <begin position="303"/>
        <end position="326"/>
    </location>
</feature>
<dbReference type="RefSeq" id="XP_020123091.1">
    <property type="nucleotide sequence ID" value="XM_020261238.1"/>
</dbReference>
<dbReference type="OrthoDB" id="5423371at2759"/>
<evidence type="ECO:0000313" key="4">
    <source>
        <dbReference type="Proteomes" id="UP000214365"/>
    </source>
</evidence>
<feature type="compositionally biased region" description="Acidic residues" evidence="2">
    <location>
        <begin position="2276"/>
        <end position="2303"/>
    </location>
</feature>
<dbReference type="STRING" id="1441469.A0A1Q5QAM2"/>
<gene>
    <name evidence="3" type="ORF">UA08_01560</name>
</gene>
<feature type="compositionally biased region" description="Polar residues" evidence="2">
    <location>
        <begin position="303"/>
        <end position="320"/>
    </location>
</feature>
<feature type="compositionally biased region" description="Polar residues" evidence="2">
    <location>
        <begin position="2188"/>
        <end position="2207"/>
    </location>
</feature>
<proteinExistence type="predicted"/>
<feature type="compositionally biased region" description="Low complexity" evidence="2">
    <location>
        <begin position="2064"/>
        <end position="2076"/>
    </location>
</feature>
<feature type="coiled-coil region" evidence="1">
    <location>
        <begin position="1291"/>
        <end position="1359"/>
    </location>
</feature>
<feature type="compositionally biased region" description="Polar residues" evidence="2">
    <location>
        <begin position="2154"/>
        <end position="2170"/>
    </location>
</feature>
<sequence length="2334" mass="256749">MPLSDTEATPERSMDLVVKGHHHPSNSEVGRISIPMWDSSDPERAPPPLPLNPGAGSPKTRSNASPGIQAATASLAEKMRENAPSSYTINPMPLKSSPEKSLIKGQYHRRMQSLQPTSDTRSEFRNYLDNKSPDRKSRTTIFDHDDFLDKSPTRSGARDSGRDSPSLYVSSRYLSKPILGENTPPSATMLALQTMQLPSDEPKSAETSRSSTTTGSPNMDGLSAQIQSLTTIATNLQKEMSQLSRRSKDNATDLLSLKAATNSRDEDIRKSIRDLASNITSKFLDPESASSRSATFASVRSGYSSIDSKPFDSSPNSRKSFTLPRVPSPGSFAAALERDLCGSPAQISDGSASIALLEKVLREMATKEAQDQLLELVDEVKKRPAKDGGTKDADQNVTKMLEEILNLVKENPTNRALVRSGPDLDEASPQSTRSGPVILSHDSQTGDQKSAVSEEVVGLLNRVKNSVAEGGGLTNEVKALVRELRGEVLGMGREIGRKLDEAAEAKPNNDAPHALEADEVAEIVRDGLAELKEQMHALIQEHQQTLSRSVSREGVDAAEVFTAVRSALDEFTSKQLSAPATSNAGMEKEDILEAVREAWETYKPEIELQNFGLEREEILDCLSEGLKAYQPKNEEAVTYDHVLAAVQAGMQSFVPPPVEAPPSITREEVSAAVKECFESFELTIPEPNITKEDIFAAVSEAMANQREPPSDDAPQITRDDVFDAVAEAISQRAVPDTSNAGLTRDDVHGVVVEAMIGQRALSQDETSPGLSRDDVFNSVTEGLAAHFAAAREMGESPVTREEVFQAVSDALAAHPNIENGLEPGLTREEIMNAISDGLMNQGSSSRELELKKDDLTREDVFQAVSDALDSHPSAGQNLEPGLTREDMISAISEALSNQTSTSREIELKKDDLTREDVYHAVHDALDSHPNAGHTTEQGLTREDIISAISEGLNNQTSTSREIELKKEDLTREDVFQAVSDALASHPHAVNGLEPGLTREDIISAISEGLVNQSSISREIELNKDDLFEAVTSGLHEAAASSHVNIGDQVLDRLRDLLQDMKDEFKQYSAANGRDTEQVLDSMKDGLQGLRSQIESYVDHTTDATGKEEIISTVKEGFRLLQADLEHSINEAALGASGSRGNPDTPELLDAMEKEFEHLRSTLSNLLIRTETSSDKVEILDAIHEINVSTNYEANTSKVIQAVKEEFENIRDSIGMSLVKAGPSDKDEIISALHESFENLQAETIQKRDANESTLSNTSELLEAFNDGVDAIRADLETLIHKSDEQNSTEVLDALREGLASIKTEMEALRESQREFEETSTTRGQELMLANENNSIGGDMEGLKTLLTQLQVKVEAIEMNSAPAPPPEDALKREHLDEVLSAVRDVHGSVTEVSTREPPVDPGAARKEDTDIIETLLRDTAAKIEDFHIPLPEDFAKPEQFMNLEVMVSELKDAIAEVAARLETEGCTKAEIGTLETLMKDLWVAVDESKNQTKEPQEDSERVVKSDLQTVEAMICEVKNSIEELKLPDVDTLPVKSDVEALVEVVNSFREKVDAEAELTAQAFEARKVEHGGLAEKIEEAKIVVADLREELKGKLDGSEQGLSELKTLLEGLAVSSEAFSTVESVKELSDLINREFERARGEQEATKLETEERDATALIKQDENRAALVAEIEKKVDERIDEILSKYDDLQGVLDIKFSETEARDTTHVEHLTDTKGIAEDIKLIIGAMGNSVSEACERMSDDTKTLFTKISESYGKMEEMHNEIKEFNELSKAELEKTSSATDRVETQILEYHPQILGAIKDILLLVGQHYEHSQRTNEELKTNLSAIPAAIPSMLPALPAPPEPREIIIPEKYDDSGLHSKLDLIMNHAESTSKIIPEKYDDSGLHSKLDLIMSHAESTSKTISSMDKLDQIHEKVMNTSQEITEMVATQSRLVVEDYERKKRESEEAAYALERRLAQKEKVESEILGLNDEKESLLNIIQTLKHEKEQLTKQNTKLGKELSGLETALDIRQREMEFFEERAQGLEKRILAGVFDHARTMIMKESGRGKNRMSLRRIPSYGSTTTKTSRASTTTPAKDTRSLVSNGVEMVLKRRQPAKSSAYNGSSISSNGGKERRILSLSNVTGNRGVMDRHVTAPVGTGGLTNLKRSHSVRSNLPSRKTSWGTRDFSSNKENESFLEEDEHMSVAQSDAETERTTNTGHYSESVTDDSGRTVSASRQPSYASTTNGLVAEHNASILEEDGEDEEETERKETPPDSDSDHSDAELHKDRPDNELDDEGDYQTTIDEQEEYSGLDDMESESYLEAPPELKIPGQNDSGIGSDIHHNHIVSVE</sequence>
<keyword evidence="4" id="KW-1185">Reference proteome</keyword>
<evidence type="ECO:0000256" key="2">
    <source>
        <dbReference type="SAM" id="MobiDB-lite"/>
    </source>
</evidence>
<feature type="compositionally biased region" description="Polar residues" evidence="2">
    <location>
        <begin position="441"/>
        <end position="451"/>
    </location>
</feature>
<protein>
    <submittedName>
        <fullName evidence="3">Uncharacterized protein</fullName>
    </submittedName>
</protein>
<reference evidence="3 4" key="1">
    <citation type="submission" date="2015-06" db="EMBL/GenBank/DDBJ databases">
        <title>Talaromyces atroroseus IBT 11181 draft genome.</title>
        <authorList>
            <person name="Rasmussen K.B."/>
            <person name="Rasmussen S."/>
            <person name="Petersen B."/>
            <person name="Sicheritz-Ponten T."/>
            <person name="Mortensen U.H."/>
            <person name="Thrane U."/>
        </authorList>
    </citation>
    <scope>NUCLEOTIDE SEQUENCE [LARGE SCALE GENOMIC DNA]</scope>
    <source>
        <strain evidence="3 4">IBT 11181</strain>
    </source>
</reference>
<feature type="compositionally biased region" description="Polar residues" evidence="2">
    <location>
        <begin position="2214"/>
        <end position="2230"/>
    </location>
</feature>
<feature type="compositionally biased region" description="Basic and acidic residues" evidence="2">
    <location>
        <begin position="2250"/>
        <end position="2275"/>
    </location>
</feature>
<feature type="region of interest" description="Disordered" evidence="2">
    <location>
        <begin position="197"/>
        <end position="222"/>
    </location>
</feature>
<keyword evidence="1" id="KW-0175">Coiled coil</keyword>
<feature type="region of interest" description="Disordered" evidence="2">
    <location>
        <begin position="1"/>
        <end position="168"/>
    </location>
</feature>
<feature type="compositionally biased region" description="Polar residues" evidence="2">
    <location>
        <begin position="207"/>
        <end position="217"/>
    </location>
</feature>
<comment type="caution">
    <text evidence="3">The sequence shown here is derived from an EMBL/GenBank/DDBJ whole genome shotgun (WGS) entry which is preliminary data.</text>
</comment>
<dbReference type="Proteomes" id="UP000214365">
    <property type="component" value="Unassembled WGS sequence"/>
</dbReference>
<accession>A0A1Q5QAM2</accession>
<evidence type="ECO:0000313" key="3">
    <source>
        <dbReference type="EMBL" id="OKL62970.1"/>
    </source>
</evidence>
<dbReference type="GeneID" id="31001315"/>
<name>A0A1Q5QAM2_TALAT</name>